<evidence type="ECO:0000313" key="1">
    <source>
        <dbReference type="EMBL" id="RNA39039.1"/>
    </source>
</evidence>
<accession>A0A3M7STK0</accession>
<proteinExistence type="predicted"/>
<evidence type="ECO:0000313" key="2">
    <source>
        <dbReference type="Proteomes" id="UP000276133"/>
    </source>
</evidence>
<keyword evidence="2" id="KW-1185">Reference proteome</keyword>
<comment type="caution">
    <text evidence="1">The sequence shown here is derived from an EMBL/GenBank/DDBJ whole genome shotgun (WGS) entry which is preliminary data.</text>
</comment>
<reference evidence="1 2" key="1">
    <citation type="journal article" date="2018" name="Sci. Rep.">
        <title>Genomic signatures of local adaptation to the degree of environmental predictability in rotifers.</title>
        <authorList>
            <person name="Franch-Gras L."/>
            <person name="Hahn C."/>
            <person name="Garcia-Roger E.M."/>
            <person name="Carmona M.J."/>
            <person name="Serra M."/>
            <person name="Gomez A."/>
        </authorList>
    </citation>
    <scope>NUCLEOTIDE SEQUENCE [LARGE SCALE GENOMIC DNA]</scope>
    <source>
        <strain evidence="1">HYR1</strain>
    </source>
</reference>
<name>A0A3M7STK0_BRAPC</name>
<dbReference type="EMBL" id="REGN01000793">
    <property type="protein sequence ID" value="RNA39039.1"/>
    <property type="molecule type" value="Genomic_DNA"/>
</dbReference>
<sequence>MFLALMGFVFGSISSTGSIEKFTLISICSAKLSVFFEEESYLDKSGQLMSKYYEIKFKEKIRLQYLAFIHNNLIIPQNSNAHLDIIRISQEQLTDVSIILKIRKFNTLFIISSQQWNNKRSIIDFKRGILNNA</sequence>
<dbReference type="AlphaFoldDB" id="A0A3M7STK0"/>
<dbReference type="Proteomes" id="UP000276133">
    <property type="component" value="Unassembled WGS sequence"/>
</dbReference>
<organism evidence="1 2">
    <name type="scientific">Brachionus plicatilis</name>
    <name type="common">Marine rotifer</name>
    <name type="synonym">Brachionus muelleri</name>
    <dbReference type="NCBI Taxonomy" id="10195"/>
    <lineage>
        <taxon>Eukaryota</taxon>
        <taxon>Metazoa</taxon>
        <taxon>Spiralia</taxon>
        <taxon>Gnathifera</taxon>
        <taxon>Rotifera</taxon>
        <taxon>Eurotatoria</taxon>
        <taxon>Monogononta</taxon>
        <taxon>Pseudotrocha</taxon>
        <taxon>Ploima</taxon>
        <taxon>Brachionidae</taxon>
        <taxon>Brachionus</taxon>
    </lineage>
</organism>
<protein>
    <submittedName>
        <fullName evidence="1">Uncharacterized protein</fullName>
    </submittedName>
</protein>
<gene>
    <name evidence="1" type="ORF">BpHYR1_050379</name>
</gene>